<dbReference type="GO" id="GO:0006388">
    <property type="term" value="P:tRNA splicing, via endonucleolytic cleavage and ligation"/>
    <property type="evidence" value="ECO:0007669"/>
    <property type="project" value="UniProtKB-UniRule"/>
</dbReference>
<proteinExistence type="inferred from homology"/>
<dbReference type="Gene3D" id="1.10.10.970">
    <property type="entry name" value="RNA 2'-phosphotransferase, Tpt1/KptA family, N-terminal domain"/>
    <property type="match status" value="1"/>
</dbReference>
<keyword evidence="7" id="KW-1185">Reference proteome</keyword>
<evidence type="ECO:0000256" key="2">
    <source>
        <dbReference type="ARBA" id="ARBA00022679"/>
    </source>
</evidence>
<evidence type="ECO:0000313" key="7">
    <source>
        <dbReference type="Proteomes" id="UP000199656"/>
    </source>
</evidence>
<dbReference type="InterPro" id="IPR002745">
    <property type="entry name" value="Ptrans_KptA/Tpt1"/>
</dbReference>
<gene>
    <name evidence="5" type="primary">kptA</name>
    <name evidence="6" type="ORF">SAMN05660909_01964</name>
</gene>
<comment type="similarity">
    <text evidence="1 5">Belongs to the KptA/TPT1 family.</text>
</comment>
<dbReference type="GO" id="GO:0003950">
    <property type="term" value="F:NAD+ poly-ADP-ribosyltransferase activity"/>
    <property type="evidence" value="ECO:0007669"/>
    <property type="project" value="InterPro"/>
</dbReference>
<comment type="function">
    <text evidence="4 5">Removes the 2'-phosphate from RNA via an intermediate in which the phosphate is ADP-ribosylated by NAD followed by a presumed transesterification to release the RNA and generate ADP-ribose 1''-2''-cyclic phosphate (APPR&gt;P). May function as an ADP-ribosylase.</text>
</comment>
<keyword evidence="2 5" id="KW-0808">Transferase</keyword>
<dbReference type="STRING" id="408074.SAMN05660909_01964"/>
<organism evidence="6 7">
    <name type="scientific">Chitinophaga terrae</name>
    <name type="common">ex Kim and Jung 2007</name>
    <dbReference type="NCBI Taxonomy" id="408074"/>
    <lineage>
        <taxon>Bacteria</taxon>
        <taxon>Pseudomonadati</taxon>
        <taxon>Bacteroidota</taxon>
        <taxon>Chitinophagia</taxon>
        <taxon>Chitinophagales</taxon>
        <taxon>Chitinophagaceae</taxon>
        <taxon>Chitinophaga</taxon>
    </lineage>
</organism>
<dbReference type="InterPro" id="IPR022928">
    <property type="entry name" value="RNA_2'-PTrans_KptA"/>
</dbReference>
<evidence type="ECO:0000256" key="5">
    <source>
        <dbReference type="HAMAP-Rule" id="MF_00299"/>
    </source>
</evidence>
<dbReference type="Proteomes" id="UP000199656">
    <property type="component" value="Unassembled WGS sequence"/>
</dbReference>
<evidence type="ECO:0000313" key="6">
    <source>
        <dbReference type="EMBL" id="SEA44498.1"/>
    </source>
</evidence>
<accession>A0A1H4B960</accession>
<dbReference type="EMBL" id="FNRL01000007">
    <property type="protein sequence ID" value="SEA44498.1"/>
    <property type="molecule type" value="Genomic_DNA"/>
</dbReference>
<dbReference type="RefSeq" id="WP_089761116.1">
    <property type="nucleotide sequence ID" value="NZ_BKAT01000025.1"/>
</dbReference>
<evidence type="ECO:0000256" key="3">
    <source>
        <dbReference type="ARBA" id="ARBA00023027"/>
    </source>
</evidence>
<evidence type="ECO:0000256" key="1">
    <source>
        <dbReference type="ARBA" id="ARBA00009836"/>
    </source>
</evidence>
<dbReference type="PANTHER" id="PTHR12684">
    <property type="entry name" value="PUTATIVE PHOSPHOTRANSFERASE"/>
    <property type="match status" value="1"/>
</dbReference>
<dbReference type="Gene3D" id="3.20.170.30">
    <property type="match status" value="1"/>
</dbReference>
<dbReference type="NCBIfam" id="NF002014">
    <property type="entry name" value="PRK00819.1-4"/>
    <property type="match status" value="1"/>
</dbReference>
<sequence length="180" mass="20377">MKTIEISKFLSLILRHKPETVQLTLDEHGWADVDHLLEQCAIHGYHFSKEELFKVVAENDKQRFAIDESGSRIRASQGHTVAVDLQLAPATPPATLYHGTVEKFLDAIRQDGLQKMQRNHLHLSANLETAVNVGRRRGAPVILTIDSGRMHRDGFLFYLSDNGVWLTEFVPPAYISIPRQ</sequence>
<dbReference type="EC" id="2.7.1.-" evidence="5"/>
<dbReference type="OrthoDB" id="4537997at2"/>
<dbReference type="Pfam" id="PF01885">
    <property type="entry name" value="PTS_2-RNA"/>
    <property type="match status" value="1"/>
</dbReference>
<dbReference type="GO" id="GO:0000215">
    <property type="term" value="F:tRNA 2'-phosphotransferase activity"/>
    <property type="evidence" value="ECO:0007669"/>
    <property type="project" value="TreeGrafter"/>
</dbReference>
<keyword evidence="3 5" id="KW-0520">NAD</keyword>
<dbReference type="AlphaFoldDB" id="A0A1H4B960"/>
<evidence type="ECO:0000256" key="4">
    <source>
        <dbReference type="ARBA" id="ARBA00025212"/>
    </source>
</evidence>
<dbReference type="SUPFAM" id="SSF56399">
    <property type="entry name" value="ADP-ribosylation"/>
    <property type="match status" value="1"/>
</dbReference>
<protein>
    <recommendedName>
        <fullName evidence="5">Probable RNA 2'-phosphotransferase</fullName>
        <ecNumber evidence="5">2.7.1.-</ecNumber>
    </recommendedName>
</protein>
<reference evidence="7" key="1">
    <citation type="submission" date="2016-10" db="EMBL/GenBank/DDBJ databases">
        <authorList>
            <person name="Varghese N."/>
            <person name="Submissions S."/>
        </authorList>
    </citation>
    <scope>NUCLEOTIDE SEQUENCE [LARGE SCALE GENOMIC DNA]</scope>
    <source>
        <strain evidence="7">DSM 23920</strain>
    </source>
</reference>
<dbReference type="PANTHER" id="PTHR12684:SF2">
    <property type="entry name" value="TRNA 2'-PHOSPHOTRANSFERASE 1"/>
    <property type="match status" value="1"/>
</dbReference>
<name>A0A1H4B960_9BACT</name>
<dbReference type="InterPro" id="IPR042080">
    <property type="entry name" value="RNA_2'-PTrans_N"/>
</dbReference>
<dbReference type="HAMAP" id="MF_00299">
    <property type="entry name" value="KptA"/>
    <property type="match status" value="1"/>
</dbReference>
<dbReference type="InterPro" id="IPR042081">
    <property type="entry name" value="RNA_2'-PTrans_C"/>
</dbReference>